<gene>
    <name evidence="2" type="ORF">UW25_C0005G0064</name>
</gene>
<comment type="caution">
    <text evidence="2">The sequence shown here is derived from an EMBL/GenBank/DDBJ whole genome shotgun (WGS) entry which is preliminary data.</text>
</comment>
<protein>
    <recommendedName>
        <fullName evidence="4">FG-GAP repeat protein</fullName>
    </recommendedName>
</protein>
<proteinExistence type="predicted"/>
<sequence length="194" mass="20838">MNKPIGIIAGIFVVFVAVFGLGVYKFKFAINDTNLVNIGATSAKDATYKINGEFVTLNNGVSDGSLLIPGTASKIITKYFGSDVKHDFDGDGREDLAFILTQETGGSGTFYYVVMALNTSNGWVGSDSVLLGDRIAPQTTHMGNGNVVVVNYVVRNPGEPFTTRPSLGKSIWLLLDTKTMQIGEVAQDFEKSLI</sequence>
<evidence type="ECO:0000313" key="3">
    <source>
        <dbReference type="Proteomes" id="UP000033815"/>
    </source>
</evidence>
<accession>A0A837I9M5</accession>
<keyword evidence="1" id="KW-0472">Membrane</keyword>
<dbReference type="AlphaFoldDB" id="A0A837I9M5"/>
<keyword evidence="1" id="KW-0812">Transmembrane</keyword>
<evidence type="ECO:0000313" key="2">
    <source>
        <dbReference type="EMBL" id="KKT36582.1"/>
    </source>
</evidence>
<name>A0A837I9M5_9BACT</name>
<feature type="transmembrane region" description="Helical" evidence="1">
    <location>
        <begin position="6"/>
        <end position="24"/>
    </location>
</feature>
<dbReference type="Proteomes" id="UP000033815">
    <property type="component" value="Unassembled WGS sequence"/>
</dbReference>
<keyword evidence="1" id="KW-1133">Transmembrane helix</keyword>
<organism evidence="2 3">
    <name type="scientific">Candidatus Nomurabacteria bacterium GW2011_GWB1_44_12</name>
    <dbReference type="NCBI Taxonomy" id="1618748"/>
    <lineage>
        <taxon>Bacteria</taxon>
        <taxon>Candidatus Nomuraibacteriota</taxon>
    </lineage>
</organism>
<reference evidence="2 3" key="1">
    <citation type="journal article" date="2015" name="Nature">
        <title>rRNA introns, odd ribosomes, and small enigmatic genomes across a large radiation of phyla.</title>
        <authorList>
            <person name="Brown C.T."/>
            <person name="Hug L.A."/>
            <person name="Thomas B.C."/>
            <person name="Sharon I."/>
            <person name="Castelle C.J."/>
            <person name="Singh A."/>
            <person name="Wilkins M.J."/>
            <person name="Williams K.H."/>
            <person name="Banfield J.F."/>
        </authorList>
    </citation>
    <scope>NUCLEOTIDE SEQUENCE [LARGE SCALE GENOMIC DNA]</scope>
</reference>
<dbReference type="EMBL" id="LCHP01000005">
    <property type="protein sequence ID" value="KKT36582.1"/>
    <property type="molecule type" value="Genomic_DNA"/>
</dbReference>
<evidence type="ECO:0008006" key="4">
    <source>
        <dbReference type="Google" id="ProtNLM"/>
    </source>
</evidence>
<evidence type="ECO:0000256" key="1">
    <source>
        <dbReference type="SAM" id="Phobius"/>
    </source>
</evidence>